<dbReference type="AlphaFoldDB" id="G0V051"/>
<reference evidence="3" key="1">
    <citation type="journal article" date="2012" name="Proc. Natl. Acad. Sci. U.S.A.">
        <title>Antigenic diversity is generated by distinct evolutionary mechanisms in African trypanosome species.</title>
        <authorList>
            <person name="Jackson A.P."/>
            <person name="Berry A."/>
            <person name="Aslett M."/>
            <person name="Allison H.C."/>
            <person name="Burton P."/>
            <person name="Vavrova-Anderson J."/>
            <person name="Brown R."/>
            <person name="Browne H."/>
            <person name="Corton N."/>
            <person name="Hauser H."/>
            <person name="Gamble J."/>
            <person name="Gilderthorp R."/>
            <person name="Marcello L."/>
            <person name="McQuillan J."/>
            <person name="Otto T.D."/>
            <person name="Quail M.A."/>
            <person name="Sanders M.J."/>
            <person name="van Tonder A."/>
            <person name="Ginger M.L."/>
            <person name="Field M.C."/>
            <person name="Barry J.D."/>
            <person name="Hertz-Fowler C."/>
            <person name="Berriman M."/>
        </authorList>
    </citation>
    <scope>NUCLEOTIDE SEQUENCE</scope>
    <source>
        <strain evidence="3">IL3000</strain>
    </source>
</reference>
<organism evidence="3">
    <name type="scientific">Trypanosoma congolense (strain IL3000)</name>
    <dbReference type="NCBI Taxonomy" id="1068625"/>
    <lineage>
        <taxon>Eukaryota</taxon>
        <taxon>Discoba</taxon>
        <taxon>Euglenozoa</taxon>
        <taxon>Kinetoplastea</taxon>
        <taxon>Metakinetoplastina</taxon>
        <taxon>Trypanosomatida</taxon>
        <taxon>Trypanosomatidae</taxon>
        <taxon>Trypanosoma</taxon>
        <taxon>Nannomonas</taxon>
    </lineage>
</organism>
<dbReference type="SUPFAM" id="SSF57850">
    <property type="entry name" value="RING/U-box"/>
    <property type="match status" value="1"/>
</dbReference>
<feature type="region of interest" description="Disordered" evidence="1">
    <location>
        <begin position="533"/>
        <end position="555"/>
    </location>
</feature>
<dbReference type="InterPro" id="IPR003613">
    <property type="entry name" value="Ubox_domain"/>
</dbReference>
<dbReference type="InterPro" id="IPR013083">
    <property type="entry name" value="Znf_RING/FYVE/PHD"/>
</dbReference>
<dbReference type="Pfam" id="PF04564">
    <property type="entry name" value="U-box"/>
    <property type="match status" value="1"/>
</dbReference>
<evidence type="ECO:0000259" key="2">
    <source>
        <dbReference type="SMART" id="SM00504"/>
    </source>
</evidence>
<dbReference type="VEuPathDB" id="TriTrypDB:TcIL3000.11.4260"/>
<sequence length="633" mass="69932">MSGNGAIASLIAQNPEDVSISVLSCVVASLSAPGMAQDVVEKDRPVCCKLMERLVMAANDSTKNAGLRRMAIECLYALSNVPNDEFRRGDLWGAVQKLNESFEAFLESQGVGEDGGDDSQHEMLTVLLLRCGGYGRLSAGDLLQQIFAGDVTRFMATLQVIIKNRSLEWDILHACMRCMYQLSTPSSYFVAPDGNQPIETTKISDFQDKIASLLVHLCQQNALQEVFAEITARWEAAVREHQFDLIINGKNTLSASAASGVVMNYVLIFRYISVMLLNVADFCERMDLVHSYQSSLTSKHQGFLVNPVVPFIRLAIRAWEVTRDPTAPADSQENPYMNVAVLALRLLRFAFYHTAPMTLQEPLVLALASLTEQVHLMEPLLRTEYVGMLVLVLTTEVLCNVNASTVPALSKHFTSFVTLLVEDRSPLRPGAQFTTAQAFAYCIANDTSTYCVNENESVSFLREKLRSDETVAIGEATMAIRALEEQLTMLQSLMMELAIGQLLGDLCLLVPEGEEGRRGLAGWASAMQLSNAAAAGKETGGERKRNQGEKKRKHPQEYVCMLTKKLMREPVVLSNGNRYEFDALQKVADRVGHVDPLTGEAFNEEILVDVGLQQEIARYRVEMAARGDKNAIP</sequence>
<dbReference type="GO" id="GO:0016567">
    <property type="term" value="P:protein ubiquitination"/>
    <property type="evidence" value="ECO:0007669"/>
    <property type="project" value="InterPro"/>
</dbReference>
<accession>G0V051</accession>
<protein>
    <recommendedName>
        <fullName evidence="2">U-box domain-containing protein</fullName>
    </recommendedName>
</protein>
<evidence type="ECO:0000313" key="3">
    <source>
        <dbReference type="EMBL" id="CCC95021.1"/>
    </source>
</evidence>
<evidence type="ECO:0000256" key="1">
    <source>
        <dbReference type="SAM" id="MobiDB-lite"/>
    </source>
</evidence>
<dbReference type="EMBL" id="HE575324">
    <property type="protein sequence ID" value="CCC95021.1"/>
    <property type="molecule type" value="Genomic_DNA"/>
</dbReference>
<dbReference type="GO" id="GO:0004842">
    <property type="term" value="F:ubiquitin-protein transferase activity"/>
    <property type="evidence" value="ECO:0007669"/>
    <property type="project" value="InterPro"/>
</dbReference>
<gene>
    <name evidence="3" type="ORF">TCIL3000_11_4260</name>
</gene>
<proteinExistence type="predicted"/>
<dbReference type="Gene3D" id="3.30.40.10">
    <property type="entry name" value="Zinc/RING finger domain, C3HC4 (zinc finger)"/>
    <property type="match status" value="1"/>
</dbReference>
<name>G0V051_TRYCI</name>
<feature type="compositionally biased region" description="Basic and acidic residues" evidence="1">
    <location>
        <begin position="539"/>
        <end position="549"/>
    </location>
</feature>
<feature type="domain" description="U-box" evidence="2">
    <location>
        <begin position="557"/>
        <end position="619"/>
    </location>
</feature>
<dbReference type="SMART" id="SM00504">
    <property type="entry name" value="Ubox"/>
    <property type="match status" value="1"/>
</dbReference>